<reference evidence="1 2" key="1">
    <citation type="journal article" date="2004" name="Int. J. Syst. Evol. Microbiol.">
        <title>Kaistella koreensis gen. nov., sp. nov., a novel member of the Chryseobacterium-Bergeyella-Riemerella branch.</title>
        <authorList>
            <person name="Kim M.K."/>
            <person name="Im W.T."/>
            <person name="Shin Y.K."/>
            <person name="Lim J.H."/>
            <person name="Kim S.H."/>
            <person name="Lee B.C."/>
            <person name="Park M.Y."/>
            <person name="Lee K.Y."/>
            <person name="Lee S.T."/>
        </authorList>
    </citation>
    <scope>NUCLEOTIDE SEQUENCE [LARGE SCALE GENOMIC DNA]</scope>
    <source>
        <strain evidence="1 2">CCUG 49689</strain>
    </source>
</reference>
<name>A0A0J7LS57_9FLAO</name>
<dbReference type="PATRIC" id="fig|1304281.5.peg.1095"/>
<accession>A0A0J7LS57</accession>
<dbReference type="STRING" id="1304281.ACM44_05120"/>
<dbReference type="OrthoDB" id="1270857at2"/>
<dbReference type="RefSeq" id="WP_048499173.1">
    <property type="nucleotide sequence ID" value="NZ_LFNG01000006.1"/>
</dbReference>
<sequence>MKKTILLLILATISVISCRKDDPTSTEPEVSIETQNTYDDQAIVEFLKTHYLDARGNVKDFVETDTVNTKLFDLNPVTLPSGVVYVKKASSQPVPGTEIGDKDSLRLMNIATTYVAQSTDGKVKFGSSYPFRNTVSTGNPEVDPAYYYVKNSVLAAFNTKYGTSYDHSYYEIEGFREALQKFRAFDIPDEDNYNLQGVIIVPSRAAFARDPHFNYSNISFRNRSFIFNFQVYKTTPRVIP</sequence>
<gene>
    <name evidence="1" type="ORF">ACM44_05120</name>
</gene>
<evidence type="ECO:0000313" key="2">
    <source>
        <dbReference type="Proteomes" id="UP000035900"/>
    </source>
</evidence>
<keyword evidence="2" id="KW-1185">Reference proteome</keyword>
<comment type="caution">
    <text evidence="1">The sequence shown here is derived from an EMBL/GenBank/DDBJ whole genome shotgun (WGS) entry which is preliminary data.</text>
</comment>
<dbReference type="AlphaFoldDB" id="A0A0J7LS57"/>
<dbReference type="Proteomes" id="UP000035900">
    <property type="component" value="Unassembled WGS sequence"/>
</dbReference>
<proteinExistence type="predicted"/>
<organism evidence="1 2">
    <name type="scientific">Chryseobacterium koreense CCUG 49689</name>
    <dbReference type="NCBI Taxonomy" id="1304281"/>
    <lineage>
        <taxon>Bacteria</taxon>
        <taxon>Pseudomonadati</taxon>
        <taxon>Bacteroidota</taxon>
        <taxon>Flavobacteriia</taxon>
        <taxon>Flavobacteriales</taxon>
        <taxon>Weeksellaceae</taxon>
        <taxon>Chryseobacterium group</taxon>
        <taxon>Chryseobacterium</taxon>
    </lineage>
</organism>
<dbReference type="EMBL" id="LFNG01000006">
    <property type="protein sequence ID" value="KMQ71825.1"/>
    <property type="molecule type" value="Genomic_DNA"/>
</dbReference>
<protein>
    <submittedName>
        <fullName evidence="1">Uncharacterized protein</fullName>
    </submittedName>
</protein>
<dbReference type="PROSITE" id="PS51257">
    <property type="entry name" value="PROKAR_LIPOPROTEIN"/>
    <property type="match status" value="1"/>
</dbReference>
<evidence type="ECO:0000313" key="1">
    <source>
        <dbReference type="EMBL" id="KMQ71825.1"/>
    </source>
</evidence>